<comment type="caution">
    <text evidence="3">The sequence shown here is derived from an EMBL/GenBank/DDBJ whole genome shotgun (WGS) entry which is preliminary data.</text>
</comment>
<keyword evidence="1" id="KW-0472">Membrane</keyword>
<name>A0AAD5QWA6_PARTN</name>
<keyword evidence="1" id="KW-1133">Transmembrane helix</keyword>
<evidence type="ECO:0000256" key="1">
    <source>
        <dbReference type="SAM" id="Phobius"/>
    </source>
</evidence>
<dbReference type="EMBL" id="JAHQIW010006076">
    <property type="protein sequence ID" value="KAJ1368057.1"/>
    <property type="molecule type" value="Genomic_DNA"/>
</dbReference>
<reference evidence="3" key="1">
    <citation type="submission" date="2021-06" db="EMBL/GenBank/DDBJ databases">
        <title>Parelaphostrongylus tenuis whole genome reference sequence.</title>
        <authorList>
            <person name="Garwood T.J."/>
            <person name="Larsen P.A."/>
            <person name="Fountain-Jones N.M."/>
            <person name="Garbe J.R."/>
            <person name="Macchietto M.G."/>
            <person name="Kania S.A."/>
            <person name="Gerhold R.W."/>
            <person name="Richards J.E."/>
            <person name="Wolf T.M."/>
        </authorList>
    </citation>
    <scope>NUCLEOTIDE SEQUENCE</scope>
    <source>
        <strain evidence="3">MNPRO001-30</strain>
        <tissue evidence="3">Meninges</tissue>
    </source>
</reference>
<evidence type="ECO:0000313" key="2">
    <source>
        <dbReference type="EMBL" id="KAJ1349177.1"/>
    </source>
</evidence>
<sequence>MNGFVALLILVASNQALKRKFVNATLLCFTSILLFKYVLNSRALINTKRSNKIRSTQFVRAMTSAA</sequence>
<organism evidence="3 6">
    <name type="scientific">Parelaphostrongylus tenuis</name>
    <name type="common">Meningeal worm</name>
    <dbReference type="NCBI Taxonomy" id="148309"/>
    <lineage>
        <taxon>Eukaryota</taxon>
        <taxon>Metazoa</taxon>
        <taxon>Ecdysozoa</taxon>
        <taxon>Nematoda</taxon>
        <taxon>Chromadorea</taxon>
        <taxon>Rhabditida</taxon>
        <taxon>Rhabditina</taxon>
        <taxon>Rhabditomorpha</taxon>
        <taxon>Strongyloidea</taxon>
        <taxon>Metastrongylidae</taxon>
        <taxon>Parelaphostrongylus</taxon>
    </lineage>
</organism>
<proteinExistence type="predicted"/>
<accession>A0AAD5QWA6</accession>
<evidence type="ECO:0000313" key="5">
    <source>
        <dbReference type="EMBL" id="KAJ1368057.1"/>
    </source>
</evidence>
<keyword evidence="1" id="KW-0812">Transmembrane</keyword>
<dbReference type="EMBL" id="JAHQIW010005056">
    <property type="protein sequence ID" value="KAJ1364750.1"/>
    <property type="molecule type" value="Genomic_DNA"/>
</dbReference>
<dbReference type="AlphaFoldDB" id="A0AAD5QWA6"/>
<feature type="transmembrane region" description="Helical" evidence="1">
    <location>
        <begin position="24"/>
        <end position="45"/>
    </location>
</feature>
<dbReference type="EMBL" id="JAHQIW010000620">
    <property type="protein sequence ID" value="KAJ1349177.1"/>
    <property type="molecule type" value="Genomic_DNA"/>
</dbReference>
<keyword evidence="6" id="KW-1185">Reference proteome</keyword>
<protein>
    <submittedName>
        <fullName evidence="3">Uncharacterized protein</fullName>
    </submittedName>
</protein>
<dbReference type="Proteomes" id="UP001196413">
    <property type="component" value="Unassembled WGS sequence"/>
</dbReference>
<dbReference type="EMBL" id="JAHQIW010005056">
    <property type="protein sequence ID" value="KAJ1364758.1"/>
    <property type="molecule type" value="Genomic_DNA"/>
</dbReference>
<gene>
    <name evidence="2" type="ORF">KIN20_004648</name>
    <name evidence="3" type="ORF">KIN20_024904</name>
    <name evidence="4" type="ORF">KIN20_024913</name>
    <name evidence="5" type="ORF">KIN20_029113</name>
</gene>
<evidence type="ECO:0000313" key="6">
    <source>
        <dbReference type="Proteomes" id="UP001196413"/>
    </source>
</evidence>
<evidence type="ECO:0000313" key="3">
    <source>
        <dbReference type="EMBL" id="KAJ1364750.1"/>
    </source>
</evidence>
<evidence type="ECO:0000313" key="4">
    <source>
        <dbReference type="EMBL" id="KAJ1364758.1"/>
    </source>
</evidence>